<dbReference type="AlphaFoldDB" id="A0A7W6WQ01"/>
<organism evidence="1 4">
    <name type="scientific">Aliirhizobium cellulosilyticum</name>
    <dbReference type="NCBI Taxonomy" id="393664"/>
    <lineage>
        <taxon>Bacteria</taxon>
        <taxon>Pseudomonadati</taxon>
        <taxon>Pseudomonadota</taxon>
        <taxon>Alphaproteobacteria</taxon>
        <taxon>Hyphomicrobiales</taxon>
        <taxon>Rhizobiaceae</taxon>
        <taxon>Aliirhizobium</taxon>
    </lineage>
</organism>
<dbReference type="Pfam" id="PF15586">
    <property type="entry name" value="Imm8"/>
    <property type="match status" value="1"/>
</dbReference>
<evidence type="ECO:0000313" key="4">
    <source>
        <dbReference type="Proteomes" id="UP000520770"/>
    </source>
</evidence>
<dbReference type="EMBL" id="JACIGY010000002">
    <property type="protein sequence ID" value="MBB4411781.1"/>
    <property type="molecule type" value="Genomic_DNA"/>
</dbReference>
<sequence length="119" mass="13525">MKAVIKSYSMAGGEFDSYWPDDPSDFCIGMDVTVAIQGKEGGDIFSFEVCSPKWFQKNRAQHPAFSRHILFMNEHDGCAIKAAVGKLVSEVSGETWNDIANILSRFMFWEFEDYEESYS</sequence>
<evidence type="ECO:0000313" key="1">
    <source>
        <dbReference type="EMBL" id="MBB4348545.1"/>
    </source>
</evidence>
<dbReference type="InterPro" id="IPR028964">
    <property type="entry name" value="Imm8"/>
</dbReference>
<dbReference type="Proteomes" id="UP000576087">
    <property type="component" value="Unassembled WGS sequence"/>
</dbReference>
<gene>
    <name evidence="2" type="ORF">GGE31_002286</name>
    <name evidence="1" type="ORF">GGE33_002287</name>
    <name evidence="3" type="ORF">GGE35_002288</name>
</gene>
<evidence type="ECO:0000313" key="5">
    <source>
        <dbReference type="Proteomes" id="UP000524535"/>
    </source>
</evidence>
<dbReference type="Proteomes" id="UP000524535">
    <property type="component" value="Unassembled WGS sequence"/>
</dbReference>
<accession>A0A7W6WQ01</accession>
<evidence type="ECO:0000313" key="6">
    <source>
        <dbReference type="Proteomes" id="UP000576087"/>
    </source>
</evidence>
<evidence type="ECO:0000313" key="2">
    <source>
        <dbReference type="EMBL" id="MBB4411781.1"/>
    </source>
</evidence>
<dbReference type="Proteomes" id="UP000520770">
    <property type="component" value="Unassembled WGS sequence"/>
</dbReference>
<dbReference type="EMBL" id="JACIGW010000002">
    <property type="protein sequence ID" value="MBB4348545.1"/>
    <property type="molecule type" value="Genomic_DNA"/>
</dbReference>
<reference evidence="4 5" key="1">
    <citation type="submission" date="2020-08" db="EMBL/GenBank/DDBJ databases">
        <title>Genomic Encyclopedia of Type Strains, Phase IV (KMG-V): Genome sequencing to study the core and pangenomes of soil and plant-associated prokaryotes.</title>
        <authorList>
            <person name="Whitman W."/>
        </authorList>
    </citation>
    <scope>NUCLEOTIDE SEQUENCE [LARGE SCALE GENOMIC DNA]</scope>
    <source>
        <strain evidence="2 5">SEMIA 444</strain>
        <strain evidence="1 4">SEMIA 448</strain>
        <strain evidence="3 6">SEMIA 452</strain>
    </source>
</reference>
<name>A0A7W6WQ01_9HYPH</name>
<comment type="caution">
    <text evidence="1">The sequence shown here is derived from an EMBL/GenBank/DDBJ whole genome shotgun (WGS) entry which is preliminary data.</text>
</comment>
<evidence type="ECO:0008006" key="7">
    <source>
        <dbReference type="Google" id="ProtNLM"/>
    </source>
</evidence>
<protein>
    <recommendedName>
        <fullName evidence="7">Immunity protein 8 of polymorphic toxin system</fullName>
    </recommendedName>
</protein>
<dbReference type="RefSeq" id="WP_183823140.1">
    <property type="nucleotide sequence ID" value="NZ_JACIGW010000002.1"/>
</dbReference>
<dbReference type="EMBL" id="JACIHM010000002">
    <property type="protein sequence ID" value="MBB4446472.1"/>
    <property type="molecule type" value="Genomic_DNA"/>
</dbReference>
<proteinExistence type="predicted"/>
<evidence type="ECO:0000313" key="3">
    <source>
        <dbReference type="EMBL" id="MBB4446472.1"/>
    </source>
</evidence>
<keyword evidence="5" id="KW-1185">Reference proteome</keyword>